<comment type="caution">
    <text evidence="3">The sequence shown here is derived from an EMBL/GenBank/DDBJ whole genome shotgun (WGS) entry which is preliminary data.</text>
</comment>
<dbReference type="InterPro" id="IPR002126">
    <property type="entry name" value="Cadherin-like_dom"/>
</dbReference>
<name>A0AAW0YAY0_CHEQU</name>
<dbReference type="GO" id="GO:0007156">
    <property type="term" value="P:homophilic cell adhesion via plasma membrane adhesion molecules"/>
    <property type="evidence" value="ECO:0007669"/>
    <property type="project" value="InterPro"/>
</dbReference>
<dbReference type="GO" id="GO:0016020">
    <property type="term" value="C:membrane"/>
    <property type="evidence" value="ECO:0007669"/>
    <property type="project" value="InterPro"/>
</dbReference>
<feature type="domain" description="Cadherin" evidence="2">
    <location>
        <begin position="12"/>
        <end position="61"/>
    </location>
</feature>
<dbReference type="CDD" id="cd11304">
    <property type="entry name" value="Cadherin_repeat"/>
    <property type="match status" value="1"/>
</dbReference>
<dbReference type="PROSITE" id="PS50268">
    <property type="entry name" value="CADHERIN_2"/>
    <property type="match status" value="1"/>
</dbReference>
<keyword evidence="4" id="KW-1185">Reference proteome</keyword>
<feature type="non-terminal residue" evidence="3">
    <location>
        <position position="1"/>
    </location>
</feature>
<dbReference type="EMBL" id="JARKIK010000011">
    <property type="protein sequence ID" value="KAK8748797.1"/>
    <property type="molecule type" value="Genomic_DNA"/>
</dbReference>
<sequence>GIVTVNETKGILDREEYPRWELTFYAYDACKTYDSNCKVQQSDDCLVVIIVDDINDEFPQNFDWSPKDDPDHLHATELLNEGSEVTSDGVTPYRITARDDDEPNTNNSQITFEVLRVTNVNTGEESQMFQAVSSYWDNAGETQYFCTLITTINMTGLKGLYDIEIM</sequence>
<keyword evidence="1" id="KW-0106">Calcium</keyword>
<dbReference type="Proteomes" id="UP001445076">
    <property type="component" value="Unassembled WGS sequence"/>
</dbReference>
<dbReference type="GO" id="GO:0005509">
    <property type="term" value="F:calcium ion binding"/>
    <property type="evidence" value="ECO:0007669"/>
    <property type="project" value="UniProtKB-UniRule"/>
</dbReference>
<proteinExistence type="predicted"/>
<dbReference type="AlphaFoldDB" id="A0AAW0YAY0"/>
<gene>
    <name evidence="3" type="ORF">OTU49_016002</name>
</gene>
<protein>
    <recommendedName>
        <fullName evidence="2">Cadherin domain-containing protein</fullName>
    </recommendedName>
</protein>
<dbReference type="Gene3D" id="2.60.40.60">
    <property type="entry name" value="Cadherins"/>
    <property type="match status" value="1"/>
</dbReference>
<evidence type="ECO:0000313" key="4">
    <source>
        <dbReference type="Proteomes" id="UP001445076"/>
    </source>
</evidence>
<evidence type="ECO:0000313" key="3">
    <source>
        <dbReference type="EMBL" id="KAK8748797.1"/>
    </source>
</evidence>
<reference evidence="3 4" key="1">
    <citation type="journal article" date="2024" name="BMC Genomics">
        <title>Genome assembly of redclaw crayfish (Cherax quadricarinatus) provides insights into its immune adaptation and hypoxia tolerance.</title>
        <authorList>
            <person name="Liu Z."/>
            <person name="Zheng J."/>
            <person name="Li H."/>
            <person name="Fang K."/>
            <person name="Wang S."/>
            <person name="He J."/>
            <person name="Zhou D."/>
            <person name="Weng S."/>
            <person name="Chi M."/>
            <person name="Gu Z."/>
            <person name="He J."/>
            <person name="Li F."/>
            <person name="Wang M."/>
        </authorList>
    </citation>
    <scope>NUCLEOTIDE SEQUENCE [LARGE SCALE GENOMIC DNA]</scope>
    <source>
        <strain evidence="3">ZL_2023a</strain>
    </source>
</reference>
<accession>A0AAW0YAY0</accession>
<evidence type="ECO:0000256" key="1">
    <source>
        <dbReference type="PROSITE-ProRule" id="PRU00043"/>
    </source>
</evidence>
<evidence type="ECO:0000259" key="2">
    <source>
        <dbReference type="PROSITE" id="PS50268"/>
    </source>
</evidence>
<feature type="non-terminal residue" evidence="3">
    <location>
        <position position="166"/>
    </location>
</feature>
<organism evidence="3 4">
    <name type="scientific">Cherax quadricarinatus</name>
    <name type="common">Australian red claw crayfish</name>
    <dbReference type="NCBI Taxonomy" id="27406"/>
    <lineage>
        <taxon>Eukaryota</taxon>
        <taxon>Metazoa</taxon>
        <taxon>Ecdysozoa</taxon>
        <taxon>Arthropoda</taxon>
        <taxon>Crustacea</taxon>
        <taxon>Multicrustacea</taxon>
        <taxon>Malacostraca</taxon>
        <taxon>Eumalacostraca</taxon>
        <taxon>Eucarida</taxon>
        <taxon>Decapoda</taxon>
        <taxon>Pleocyemata</taxon>
        <taxon>Astacidea</taxon>
        <taxon>Parastacoidea</taxon>
        <taxon>Parastacidae</taxon>
        <taxon>Cherax</taxon>
    </lineage>
</organism>